<dbReference type="AlphaFoldDB" id="A0A382WCF8"/>
<accession>A0A382WCF8</accession>
<reference evidence="2" key="1">
    <citation type="submission" date="2018-05" db="EMBL/GenBank/DDBJ databases">
        <authorList>
            <person name="Lanie J.A."/>
            <person name="Ng W.-L."/>
            <person name="Kazmierczak K.M."/>
            <person name="Andrzejewski T.M."/>
            <person name="Davidsen T.M."/>
            <person name="Wayne K.J."/>
            <person name="Tettelin H."/>
            <person name="Glass J.I."/>
            <person name="Rusch D."/>
            <person name="Podicherti R."/>
            <person name="Tsui H.-C.T."/>
            <person name="Winkler M.E."/>
        </authorList>
    </citation>
    <scope>NUCLEOTIDE SEQUENCE</scope>
</reference>
<proteinExistence type="predicted"/>
<gene>
    <name evidence="2" type="ORF">METZ01_LOCUS409430</name>
</gene>
<evidence type="ECO:0000256" key="1">
    <source>
        <dbReference type="SAM" id="MobiDB-lite"/>
    </source>
</evidence>
<dbReference type="EMBL" id="UINC01158827">
    <property type="protein sequence ID" value="SVD56576.1"/>
    <property type="molecule type" value="Genomic_DNA"/>
</dbReference>
<evidence type="ECO:0000313" key="2">
    <source>
        <dbReference type="EMBL" id="SVD56576.1"/>
    </source>
</evidence>
<organism evidence="2">
    <name type="scientific">marine metagenome</name>
    <dbReference type="NCBI Taxonomy" id="408172"/>
    <lineage>
        <taxon>unclassified sequences</taxon>
        <taxon>metagenomes</taxon>
        <taxon>ecological metagenomes</taxon>
    </lineage>
</organism>
<name>A0A382WCF8_9ZZZZ</name>
<protein>
    <submittedName>
        <fullName evidence="2">Uncharacterized protein</fullName>
    </submittedName>
</protein>
<feature type="compositionally biased region" description="Basic residues" evidence="1">
    <location>
        <begin position="62"/>
        <end position="73"/>
    </location>
</feature>
<sequence length="93" mass="10567">MEGLIGRERVDTLRTTLWPEFEAFISNAIQQAELRAGREKATGLKGAPDWRIIKRALQTFHPKKRQKSWTKLKKAQEAQSLPPGSGTTQFPVH</sequence>
<feature type="region of interest" description="Disordered" evidence="1">
    <location>
        <begin position="62"/>
        <end position="93"/>
    </location>
</feature>